<protein>
    <submittedName>
        <fullName evidence="7">MipA/OmpV family protein</fullName>
    </submittedName>
</protein>
<dbReference type="InterPro" id="IPR011250">
    <property type="entry name" value="OMP/PagP_B-barrel"/>
</dbReference>
<comment type="similarity">
    <text evidence="2">Belongs to the MipA/OmpV family.</text>
</comment>
<keyword evidence="3 6" id="KW-0732">Signal</keyword>
<evidence type="ECO:0000256" key="6">
    <source>
        <dbReference type="SAM" id="SignalP"/>
    </source>
</evidence>
<evidence type="ECO:0000313" key="8">
    <source>
        <dbReference type="Proteomes" id="UP000662770"/>
    </source>
</evidence>
<keyword evidence="4" id="KW-0472">Membrane</keyword>
<reference evidence="7 8" key="1">
    <citation type="submission" date="2021-03" db="EMBL/GenBank/DDBJ databases">
        <title>Novel species identification of genus Shewanella.</title>
        <authorList>
            <person name="Liu G."/>
            <person name="Zhang Q."/>
        </authorList>
    </citation>
    <scope>NUCLEOTIDE SEQUENCE [LARGE SCALE GENOMIC DNA]</scope>
    <source>
        <strain evidence="7 8">FJAT-51800</strain>
    </source>
</reference>
<dbReference type="EMBL" id="CP071503">
    <property type="protein sequence ID" value="QSX32277.1"/>
    <property type="molecule type" value="Genomic_DNA"/>
</dbReference>
<organism evidence="7 8">
    <name type="scientific">Shewanella avicenniae</name>
    <dbReference type="NCBI Taxonomy" id="2814294"/>
    <lineage>
        <taxon>Bacteria</taxon>
        <taxon>Pseudomonadati</taxon>
        <taxon>Pseudomonadota</taxon>
        <taxon>Gammaproteobacteria</taxon>
        <taxon>Alteromonadales</taxon>
        <taxon>Shewanellaceae</taxon>
        <taxon>Shewanella</taxon>
    </lineage>
</organism>
<name>A0ABX7QLE3_9GAMM</name>
<evidence type="ECO:0000313" key="7">
    <source>
        <dbReference type="EMBL" id="QSX32277.1"/>
    </source>
</evidence>
<evidence type="ECO:0000256" key="2">
    <source>
        <dbReference type="ARBA" id="ARBA00005722"/>
    </source>
</evidence>
<comment type="subcellular location">
    <subcellularLocation>
        <location evidence="1">Cell outer membrane</location>
    </subcellularLocation>
</comment>
<evidence type="ECO:0000256" key="3">
    <source>
        <dbReference type="ARBA" id="ARBA00022729"/>
    </source>
</evidence>
<accession>A0ABX7QLE3</accession>
<keyword evidence="5" id="KW-0998">Cell outer membrane</keyword>
<proteinExistence type="inferred from homology"/>
<dbReference type="Proteomes" id="UP000662770">
    <property type="component" value="Chromosome"/>
</dbReference>
<gene>
    <name evidence="7" type="ORF">JYB87_10875</name>
</gene>
<keyword evidence="8" id="KW-1185">Reference proteome</keyword>
<dbReference type="PANTHER" id="PTHR38776:SF1">
    <property type="entry name" value="MLTA-INTERACTING PROTEIN-RELATED"/>
    <property type="match status" value="1"/>
</dbReference>
<feature type="signal peptide" evidence="6">
    <location>
        <begin position="1"/>
        <end position="22"/>
    </location>
</feature>
<dbReference type="RefSeq" id="WP_207353522.1">
    <property type="nucleotide sequence ID" value="NZ_CP071503.1"/>
</dbReference>
<dbReference type="PANTHER" id="PTHR38776">
    <property type="entry name" value="MLTA-INTERACTING PROTEIN-RELATED"/>
    <property type="match status" value="1"/>
</dbReference>
<dbReference type="InterPro" id="IPR010583">
    <property type="entry name" value="MipA"/>
</dbReference>
<evidence type="ECO:0000256" key="4">
    <source>
        <dbReference type="ARBA" id="ARBA00023136"/>
    </source>
</evidence>
<feature type="chain" id="PRO_5046680412" evidence="6">
    <location>
        <begin position="23"/>
        <end position="250"/>
    </location>
</feature>
<evidence type="ECO:0000256" key="1">
    <source>
        <dbReference type="ARBA" id="ARBA00004442"/>
    </source>
</evidence>
<evidence type="ECO:0000256" key="5">
    <source>
        <dbReference type="ARBA" id="ARBA00023237"/>
    </source>
</evidence>
<dbReference type="Pfam" id="PF06629">
    <property type="entry name" value="MipA"/>
    <property type="match status" value="1"/>
</dbReference>
<sequence length="250" mass="28096">MKQWKMLALIVAGNSVALPALAQSQLGVGGAIGLSQYVYKDYDNLVLPIPMISYESDDFYFRGLSAGYYLFKDKQQRVSLDITYSPRNFDPDDTDNTQLKLLDKRHSTVLFGARYQLRNEYGQVNASFHMDAADETDGGLQANLSYGYPLTLTSQISVTPSVGIDWQNSKFNQYYYGVSQREALTANLSQYEASASVSPYLNLSMNYRVTKSLMTNAAVRYTWLDSEISDSPMAGRDGLFSTFFSVVYQF</sequence>
<dbReference type="SUPFAM" id="SSF56925">
    <property type="entry name" value="OMPA-like"/>
    <property type="match status" value="1"/>
</dbReference>